<accession>A0A7J7Z563</accession>
<keyword evidence="2" id="KW-1185">Reference proteome</keyword>
<organism evidence="1 2">
    <name type="scientific">Myotis myotis</name>
    <name type="common">Greater mouse-eared bat</name>
    <name type="synonym">Vespertilio myotis</name>
    <dbReference type="NCBI Taxonomy" id="51298"/>
    <lineage>
        <taxon>Eukaryota</taxon>
        <taxon>Metazoa</taxon>
        <taxon>Chordata</taxon>
        <taxon>Craniata</taxon>
        <taxon>Vertebrata</taxon>
        <taxon>Euteleostomi</taxon>
        <taxon>Mammalia</taxon>
        <taxon>Eutheria</taxon>
        <taxon>Laurasiatheria</taxon>
        <taxon>Chiroptera</taxon>
        <taxon>Yangochiroptera</taxon>
        <taxon>Vespertilionidae</taxon>
        <taxon>Myotis</taxon>
    </lineage>
</organism>
<comment type="caution">
    <text evidence="1">The sequence shown here is derived from an EMBL/GenBank/DDBJ whole genome shotgun (WGS) entry which is preliminary data.</text>
</comment>
<proteinExistence type="predicted"/>
<evidence type="ECO:0000313" key="2">
    <source>
        <dbReference type="Proteomes" id="UP000527355"/>
    </source>
</evidence>
<sequence>MTHTDHQGQMLNTVAAPWWSVHSHSGSAVQLTNRHQVQGPRLPSAAAVARASPASMAVLLSGGGRRHRGTGMSGSSHLLLHTLLHPSGDVRLPVLAPQPGLWGLGRNHSLTSPKGSWIIGGCRPGRGTTLVHESLHWASSSNMLGNLELFQKLHSLQESWGLLWVTLDSR</sequence>
<dbReference type="Proteomes" id="UP000527355">
    <property type="component" value="Unassembled WGS sequence"/>
</dbReference>
<evidence type="ECO:0000313" key="1">
    <source>
        <dbReference type="EMBL" id="KAF6369259.1"/>
    </source>
</evidence>
<dbReference type="AlphaFoldDB" id="A0A7J7Z563"/>
<name>A0A7J7Z563_MYOMY</name>
<gene>
    <name evidence="1" type="ORF">mMyoMyo1_010637</name>
</gene>
<protein>
    <submittedName>
        <fullName evidence="1">Uncharacterized protein</fullName>
    </submittedName>
</protein>
<reference evidence="1 2" key="1">
    <citation type="journal article" date="2020" name="Nature">
        <title>Six reference-quality genomes reveal evolution of bat adaptations.</title>
        <authorList>
            <person name="Jebb D."/>
            <person name="Huang Z."/>
            <person name="Pippel M."/>
            <person name="Hughes G.M."/>
            <person name="Lavrichenko K."/>
            <person name="Devanna P."/>
            <person name="Winkler S."/>
            <person name="Jermiin L.S."/>
            <person name="Skirmuntt E.C."/>
            <person name="Katzourakis A."/>
            <person name="Burkitt-Gray L."/>
            <person name="Ray D.A."/>
            <person name="Sullivan K.A.M."/>
            <person name="Roscito J.G."/>
            <person name="Kirilenko B.M."/>
            <person name="Davalos L.M."/>
            <person name="Corthals A.P."/>
            <person name="Power M.L."/>
            <person name="Jones G."/>
            <person name="Ransome R.D."/>
            <person name="Dechmann D.K.N."/>
            <person name="Locatelli A.G."/>
            <person name="Puechmaille S.J."/>
            <person name="Fedrigo O."/>
            <person name="Jarvis E.D."/>
            <person name="Hiller M."/>
            <person name="Vernes S.C."/>
            <person name="Myers E.W."/>
            <person name="Teeling E.C."/>
        </authorList>
    </citation>
    <scope>NUCLEOTIDE SEQUENCE [LARGE SCALE GENOMIC DNA]</scope>
    <source>
        <strain evidence="1">MMyoMyo1</strain>
        <tissue evidence="1">Flight muscle</tissue>
    </source>
</reference>
<dbReference type="EMBL" id="JABWUV010000003">
    <property type="protein sequence ID" value="KAF6369259.1"/>
    <property type="molecule type" value="Genomic_DNA"/>
</dbReference>